<dbReference type="OrthoDB" id="8389at2157"/>
<accession>A0A654M1I6</accession>
<dbReference type="GO" id="GO:0004831">
    <property type="term" value="F:tyrosine-tRNA ligase activity"/>
    <property type="evidence" value="ECO:0007669"/>
    <property type="project" value="UniProtKB-EC"/>
</dbReference>
<protein>
    <recommendedName>
        <fullName evidence="1">tyrosine--tRNA ligase</fullName>
        <ecNumber evidence="1">6.1.1.1</ecNumber>
    </recommendedName>
    <alternativeName>
        <fullName evidence="7">Tyrosyl-tRNA synthetase</fullName>
    </alternativeName>
</protein>
<keyword evidence="6 9" id="KW-0030">Aminoacyl-tRNA synthetase</keyword>
<dbReference type="GO" id="GO:0006437">
    <property type="term" value="P:tyrosyl-tRNA aminoacylation"/>
    <property type="evidence" value="ECO:0007669"/>
    <property type="project" value="TreeGrafter"/>
</dbReference>
<evidence type="ECO:0000256" key="2">
    <source>
        <dbReference type="ARBA" id="ARBA00022598"/>
    </source>
</evidence>
<dbReference type="GO" id="GO:0005524">
    <property type="term" value="F:ATP binding"/>
    <property type="evidence" value="ECO:0007669"/>
    <property type="project" value="UniProtKB-KW"/>
</dbReference>
<dbReference type="EC" id="6.1.1.1" evidence="1"/>
<keyword evidence="4 9" id="KW-0067">ATP-binding</keyword>
<evidence type="ECO:0000256" key="3">
    <source>
        <dbReference type="ARBA" id="ARBA00022741"/>
    </source>
</evidence>
<dbReference type="RefSeq" id="WP_196816718.1">
    <property type="nucleotide sequence ID" value="NZ_CP012850.1"/>
</dbReference>
<evidence type="ECO:0000256" key="7">
    <source>
        <dbReference type="ARBA" id="ARBA00033323"/>
    </source>
</evidence>
<dbReference type="GO" id="GO:0005737">
    <property type="term" value="C:cytoplasm"/>
    <property type="evidence" value="ECO:0007669"/>
    <property type="project" value="TreeGrafter"/>
</dbReference>
<keyword evidence="5 9" id="KW-0648">Protein biosynthesis</keyword>
<dbReference type="Gene3D" id="1.10.240.10">
    <property type="entry name" value="Tyrosyl-Transfer RNA Synthetase"/>
    <property type="match status" value="1"/>
</dbReference>
<evidence type="ECO:0000256" key="4">
    <source>
        <dbReference type="ARBA" id="ARBA00022840"/>
    </source>
</evidence>
<dbReference type="PIRSF" id="PIRSF006588">
    <property type="entry name" value="TyrRS_arch_euk"/>
    <property type="match status" value="1"/>
</dbReference>
<name>A0A654M1I6_9ARCH</name>
<dbReference type="InterPro" id="IPR050489">
    <property type="entry name" value="Tyr-tRNA_synthase"/>
</dbReference>
<dbReference type="KEGG" id="taa:NMY3_03512"/>
<dbReference type="Pfam" id="PF00579">
    <property type="entry name" value="tRNA-synt_1b"/>
    <property type="match status" value="2"/>
</dbReference>
<evidence type="ECO:0000256" key="5">
    <source>
        <dbReference type="ARBA" id="ARBA00022917"/>
    </source>
</evidence>
<evidence type="ECO:0000313" key="11">
    <source>
        <dbReference type="Proteomes" id="UP000058925"/>
    </source>
</evidence>
<reference evidence="11" key="1">
    <citation type="submission" date="2015-10" db="EMBL/GenBank/DDBJ databases">
        <title>Niche specialization of a soil ammonia-oxidizing archaeon, Candidatus Nitrosocosmicus oleophilus.</title>
        <authorList>
            <person name="Jung M.-Y."/>
            <person name="Rhee S.-K."/>
        </authorList>
    </citation>
    <scope>NUCLEOTIDE SEQUENCE [LARGE SCALE GENOMIC DNA]</scope>
    <source>
        <strain evidence="11">MY3</strain>
    </source>
</reference>
<keyword evidence="11" id="KW-1185">Reference proteome</keyword>
<dbReference type="GeneID" id="60423336"/>
<dbReference type="NCBIfam" id="NF006330">
    <property type="entry name" value="PRK08560.1"/>
    <property type="match status" value="1"/>
</dbReference>
<comment type="similarity">
    <text evidence="9">Belongs to the class-I aminoacyl-tRNA synthetase family.</text>
</comment>
<evidence type="ECO:0000256" key="1">
    <source>
        <dbReference type="ARBA" id="ARBA00013160"/>
    </source>
</evidence>
<gene>
    <name evidence="10" type="ORF">NMY3_03512</name>
</gene>
<dbReference type="Gene3D" id="3.40.50.620">
    <property type="entry name" value="HUPs"/>
    <property type="match status" value="1"/>
</dbReference>
<dbReference type="InterPro" id="IPR014729">
    <property type="entry name" value="Rossmann-like_a/b/a_fold"/>
</dbReference>
<dbReference type="SUPFAM" id="SSF52374">
    <property type="entry name" value="Nucleotidylyl transferase"/>
    <property type="match status" value="1"/>
</dbReference>
<proteinExistence type="inferred from homology"/>
<evidence type="ECO:0000256" key="8">
    <source>
        <dbReference type="ARBA" id="ARBA00048248"/>
    </source>
</evidence>
<dbReference type="InterPro" id="IPR002305">
    <property type="entry name" value="aa-tRNA-synth_Ic"/>
</dbReference>
<dbReference type="EMBL" id="CP012850">
    <property type="protein sequence ID" value="ALI37694.1"/>
    <property type="molecule type" value="Genomic_DNA"/>
</dbReference>
<evidence type="ECO:0000313" key="10">
    <source>
        <dbReference type="EMBL" id="ALI37694.1"/>
    </source>
</evidence>
<evidence type="ECO:0000256" key="9">
    <source>
        <dbReference type="RuleBase" id="RU363036"/>
    </source>
</evidence>
<dbReference type="InterPro" id="IPR023617">
    <property type="entry name" value="Tyr-tRNA-ligase_arc/euk-type"/>
</dbReference>
<keyword evidence="2 9" id="KW-0436">Ligase</keyword>
<dbReference type="PANTHER" id="PTHR46264">
    <property type="entry name" value="TYROSINE-TRNA LIGASE"/>
    <property type="match status" value="1"/>
</dbReference>
<dbReference type="AlphaFoldDB" id="A0A654M1I6"/>
<dbReference type="PANTHER" id="PTHR46264:SF4">
    <property type="entry name" value="TYROSINE--TRNA LIGASE, CYTOPLASMIC"/>
    <property type="match status" value="1"/>
</dbReference>
<comment type="catalytic activity">
    <reaction evidence="8">
        <text>tRNA(Tyr) + L-tyrosine + ATP = L-tyrosyl-tRNA(Tyr) + AMP + diphosphate + H(+)</text>
        <dbReference type="Rhea" id="RHEA:10220"/>
        <dbReference type="Rhea" id="RHEA-COMP:9706"/>
        <dbReference type="Rhea" id="RHEA-COMP:9707"/>
        <dbReference type="ChEBI" id="CHEBI:15378"/>
        <dbReference type="ChEBI" id="CHEBI:30616"/>
        <dbReference type="ChEBI" id="CHEBI:33019"/>
        <dbReference type="ChEBI" id="CHEBI:58315"/>
        <dbReference type="ChEBI" id="CHEBI:78442"/>
        <dbReference type="ChEBI" id="CHEBI:78536"/>
        <dbReference type="ChEBI" id="CHEBI:456215"/>
        <dbReference type="EC" id="6.1.1.1"/>
    </reaction>
</comment>
<evidence type="ECO:0000256" key="6">
    <source>
        <dbReference type="ARBA" id="ARBA00023146"/>
    </source>
</evidence>
<dbReference type="Proteomes" id="UP000058925">
    <property type="component" value="Chromosome"/>
</dbReference>
<sequence>MDVEEKIRLIKRPPTEEIIASNELATLFETKTTPRHYIGLEISGRLHLGSLIVTGFKINDFLKADVQANVFLADWHTYINNKLNSDWELISKISNYYEKAFKFFCPGVNIIHGTKLYEETDDYWKNFVLFSKQITLARTLRSLTIMGRTEKDSLDFSQLLYPSMQSVDIKALDLDIVHAGTDQRKIHMLVREVFPKLGWKVPVSVHHHLLPGLSEPVSNSITSTAAPTYTTTESDDGVLDDDHKIFSKMSKSNPSSSILIHDTSDEISKKIKKAYCPSKISAGNPVLEIINHVIFHQFDEFVLERPQKYGGNMSYFSYNELKNDYEQDKIHPMDLKAATSRYLDKIISPIRSYLQNDNPVTI</sequence>
<organism evidence="10 11">
    <name type="scientific">Candidatus Nitrosocosmicus oleophilus</name>
    <dbReference type="NCBI Taxonomy" id="1353260"/>
    <lineage>
        <taxon>Archaea</taxon>
        <taxon>Nitrososphaerota</taxon>
        <taxon>Nitrososphaeria</taxon>
        <taxon>Nitrososphaerales</taxon>
        <taxon>Nitrososphaeraceae</taxon>
        <taxon>Candidatus Nitrosocosmicus</taxon>
    </lineage>
</organism>
<keyword evidence="3 9" id="KW-0547">Nucleotide-binding</keyword>